<gene>
    <name evidence="11" type="ORF">CAPTEDRAFT_137191</name>
</gene>
<feature type="transmembrane region" description="Helical" evidence="9">
    <location>
        <begin position="456"/>
        <end position="475"/>
    </location>
</feature>
<dbReference type="OMA" id="NMQIVEF"/>
<dbReference type="FunCoup" id="R7UHT7">
    <property type="interactions" value="90"/>
</dbReference>
<dbReference type="PANTHER" id="PTHR48041">
    <property type="entry name" value="ABC TRANSPORTER G FAMILY MEMBER 28"/>
    <property type="match status" value="1"/>
</dbReference>
<dbReference type="FunFam" id="3.40.50.300:FF:001276">
    <property type="entry name" value="Uncharacterized protein, isoform A"/>
    <property type="match status" value="1"/>
</dbReference>
<keyword evidence="3" id="KW-0813">Transport</keyword>
<evidence type="ECO:0000256" key="7">
    <source>
        <dbReference type="ARBA" id="ARBA00022989"/>
    </source>
</evidence>
<feature type="transmembrane region" description="Helical" evidence="9">
    <location>
        <begin position="403"/>
        <end position="424"/>
    </location>
</feature>
<evidence type="ECO:0000313" key="13">
    <source>
        <dbReference type="Proteomes" id="UP000014760"/>
    </source>
</evidence>
<proteinExistence type="inferred from homology"/>
<feature type="transmembrane region" description="Helical" evidence="9">
    <location>
        <begin position="602"/>
        <end position="624"/>
    </location>
</feature>
<dbReference type="GO" id="GO:0005524">
    <property type="term" value="F:ATP binding"/>
    <property type="evidence" value="ECO:0007669"/>
    <property type="project" value="UniProtKB-KW"/>
</dbReference>
<dbReference type="EMBL" id="AMQN01001236">
    <property type="status" value="NOT_ANNOTATED_CDS"/>
    <property type="molecule type" value="Genomic_DNA"/>
</dbReference>
<accession>R7UHT7</accession>
<evidence type="ECO:0000256" key="1">
    <source>
        <dbReference type="ARBA" id="ARBA00004141"/>
    </source>
</evidence>
<reference evidence="11 13" key="2">
    <citation type="journal article" date="2013" name="Nature">
        <title>Insights into bilaterian evolution from three spiralian genomes.</title>
        <authorList>
            <person name="Simakov O."/>
            <person name="Marletaz F."/>
            <person name="Cho S.J."/>
            <person name="Edsinger-Gonzales E."/>
            <person name="Havlak P."/>
            <person name="Hellsten U."/>
            <person name="Kuo D.H."/>
            <person name="Larsson T."/>
            <person name="Lv J."/>
            <person name="Arendt D."/>
            <person name="Savage R."/>
            <person name="Osoegawa K."/>
            <person name="de Jong P."/>
            <person name="Grimwood J."/>
            <person name="Chapman J.A."/>
            <person name="Shapiro H."/>
            <person name="Aerts A."/>
            <person name="Otillar R.P."/>
            <person name="Terry A.Y."/>
            <person name="Boore J.L."/>
            <person name="Grigoriev I.V."/>
            <person name="Lindberg D.R."/>
            <person name="Seaver E.C."/>
            <person name="Weisblat D.A."/>
            <person name="Putnam N.H."/>
            <person name="Rokhsar D.S."/>
        </authorList>
    </citation>
    <scope>NUCLEOTIDE SEQUENCE</scope>
    <source>
        <strain evidence="11 13">I ESC-2004</strain>
    </source>
</reference>
<name>R7UHT7_CAPTE</name>
<dbReference type="InterPro" id="IPR050352">
    <property type="entry name" value="ABCG_transporters"/>
</dbReference>
<dbReference type="SMART" id="SM00382">
    <property type="entry name" value="AAA"/>
    <property type="match status" value="1"/>
</dbReference>
<evidence type="ECO:0000256" key="9">
    <source>
        <dbReference type="SAM" id="Phobius"/>
    </source>
</evidence>
<dbReference type="Pfam" id="PF01061">
    <property type="entry name" value="ABC2_membrane"/>
    <property type="match status" value="1"/>
</dbReference>
<comment type="similarity">
    <text evidence="2">Belongs to the ABC transporter superfamily. ABCG family. Eye pigment precursor importer (TC 3.A.1.204) subfamily.</text>
</comment>
<dbReference type="InterPro" id="IPR013525">
    <property type="entry name" value="ABC2_TM"/>
</dbReference>
<keyword evidence="8 9" id="KW-0472">Membrane</keyword>
<evidence type="ECO:0000313" key="12">
    <source>
        <dbReference type="EnsemblMetazoa" id="CapteP137191"/>
    </source>
</evidence>
<evidence type="ECO:0000256" key="3">
    <source>
        <dbReference type="ARBA" id="ARBA00022448"/>
    </source>
</evidence>
<feature type="transmembrane region" description="Helical" evidence="9">
    <location>
        <begin position="482"/>
        <end position="505"/>
    </location>
</feature>
<dbReference type="EMBL" id="KB300949">
    <property type="protein sequence ID" value="ELU06094.1"/>
    <property type="molecule type" value="Genomic_DNA"/>
</dbReference>
<evidence type="ECO:0000313" key="11">
    <source>
        <dbReference type="EMBL" id="ELU06094.1"/>
    </source>
</evidence>
<dbReference type="InterPro" id="IPR027417">
    <property type="entry name" value="P-loop_NTPase"/>
</dbReference>
<feature type="transmembrane region" description="Helical" evidence="9">
    <location>
        <begin position="511"/>
        <end position="530"/>
    </location>
</feature>
<keyword evidence="13" id="KW-1185">Reference proteome</keyword>
<sequence>MLSGVDLAFKDVHVDINGTQILKNVSGQAKQGDMLAIMGPSGAGKSTLLNCLSCRRPISGGSVTLNGHPMTNKLRRKICYVLQEDILFTNLTCRETLKFTAMLKMPRRMPNDMKQKRVDDIIKILDLEKCQNTRVGDFLNPGLSGGEKKRTSIACELLTNPSLLVLDEPTSGLDSAIAYSLMQVLKTYTQQNKKTVVTTIHQPSSQIFYMFDNILLLCDGQVAYFGKSTRIMTFFNSIGLYSELDYNPADFILDKVKESDETQQKILTASMAMRNTDDWPRELRSLNSSFVSKDEEDEGITITVHSNNIEIDNVPALSYGLEKGITLVSSDAFDIDKYTVEGDKWPSSFWTQYTALLARAFINTKDRVLSKLTIIQTLCLAVILGMMWFNLERSEETYNDRLGVIFFMNAYLAMVPVFEILTSFPGEKKVITKEREAGTYRLSAYYWSKMTSEGPLVFILPTLFLSIAYWMVNLMREADNFIFCWLIMLLAVFTAQSIGLLLGIITPDFKTSITVASITMLAALLGAGFYTKHMPDWISWIQYLSFMHYAFGAMLKIEFRYGNPLKCNPIETTQFASCIISNGTGVIEGEDILQFAKMDNEIWIDIVALFVIFLLCRLSGYIFLRIFQKPGRN</sequence>
<evidence type="ECO:0000256" key="2">
    <source>
        <dbReference type="ARBA" id="ARBA00005814"/>
    </source>
</evidence>
<dbReference type="GO" id="GO:0140359">
    <property type="term" value="F:ABC-type transporter activity"/>
    <property type="evidence" value="ECO:0007669"/>
    <property type="project" value="InterPro"/>
</dbReference>
<dbReference type="GO" id="GO:0005886">
    <property type="term" value="C:plasma membrane"/>
    <property type="evidence" value="ECO:0007669"/>
    <property type="project" value="TreeGrafter"/>
</dbReference>
<dbReference type="OrthoDB" id="66620at2759"/>
<keyword evidence="6" id="KW-0067">ATP-binding</keyword>
<evidence type="ECO:0000256" key="4">
    <source>
        <dbReference type="ARBA" id="ARBA00022692"/>
    </source>
</evidence>
<reference evidence="13" key="1">
    <citation type="submission" date="2012-12" db="EMBL/GenBank/DDBJ databases">
        <authorList>
            <person name="Hellsten U."/>
            <person name="Grimwood J."/>
            <person name="Chapman J.A."/>
            <person name="Shapiro H."/>
            <person name="Aerts A."/>
            <person name="Otillar R.P."/>
            <person name="Terry A.Y."/>
            <person name="Boore J.L."/>
            <person name="Simakov O."/>
            <person name="Marletaz F."/>
            <person name="Cho S.-J."/>
            <person name="Edsinger-Gonzales E."/>
            <person name="Havlak P."/>
            <person name="Kuo D.-H."/>
            <person name="Larsson T."/>
            <person name="Lv J."/>
            <person name="Arendt D."/>
            <person name="Savage R."/>
            <person name="Osoegawa K."/>
            <person name="de Jong P."/>
            <person name="Lindberg D.R."/>
            <person name="Seaver E.C."/>
            <person name="Weisblat D.A."/>
            <person name="Putnam N.H."/>
            <person name="Grigoriev I.V."/>
            <person name="Rokhsar D.S."/>
        </authorList>
    </citation>
    <scope>NUCLEOTIDE SEQUENCE</scope>
    <source>
        <strain evidence="13">I ESC-2004</strain>
    </source>
</reference>
<dbReference type="Pfam" id="PF00005">
    <property type="entry name" value="ABC_tran"/>
    <property type="match status" value="1"/>
</dbReference>
<dbReference type="AlphaFoldDB" id="R7UHT7"/>
<dbReference type="InterPro" id="IPR003593">
    <property type="entry name" value="AAA+_ATPase"/>
</dbReference>
<evidence type="ECO:0000256" key="6">
    <source>
        <dbReference type="ARBA" id="ARBA00022840"/>
    </source>
</evidence>
<feature type="domain" description="ABC transporter" evidence="10">
    <location>
        <begin position="7"/>
        <end position="244"/>
    </location>
</feature>
<dbReference type="HOGENOM" id="CLU_000604_57_2_1"/>
<protein>
    <recommendedName>
        <fullName evidence="10">ABC transporter domain-containing protein</fullName>
    </recommendedName>
</protein>
<feature type="transmembrane region" description="Helical" evidence="9">
    <location>
        <begin position="372"/>
        <end position="391"/>
    </location>
</feature>
<dbReference type="EnsemblMetazoa" id="CapteT137191">
    <property type="protein sequence ID" value="CapteP137191"/>
    <property type="gene ID" value="CapteG137191"/>
</dbReference>
<dbReference type="PANTHER" id="PTHR48041:SF63">
    <property type="entry name" value="EARLY GENE AT 23, ISOFORM C"/>
    <property type="match status" value="1"/>
</dbReference>
<dbReference type="Proteomes" id="UP000014760">
    <property type="component" value="Unassembled WGS sequence"/>
</dbReference>
<dbReference type="GO" id="GO:0016887">
    <property type="term" value="F:ATP hydrolysis activity"/>
    <property type="evidence" value="ECO:0007669"/>
    <property type="project" value="InterPro"/>
</dbReference>
<dbReference type="SUPFAM" id="SSF52540">
    <property type="entry name" value="P-loop containing nucleoside triphosphate hydrolases"/>
    <property type="match status" value="1"/>
</dbReference>
<organism evidence="11">
    <name type="scientific">Capitella teleta</name>
    <name type="common">Polychaete worm</name>
    <dbReference type="NCBI Taxonomy" id="283909"/>
    <lineage>
        <taxon>Eukaryota</taxon>
        <taxon>Metazoa</taxon>
        <taxon>Spiralia</taxon>
        <taxon>Lophotrochozoa</taxon>
        <taxon>Annelida</taxon>
        <taxon>Polychaeta</taxon>
        <taxon>Sedentaria</taxon>
        <taxon>Scolecida</taxon>
        <taxon>Capitellidae</taxon>
        <taxon>Capitella</taxon>
    </lineage>
</organism>
<dbReference type="STRING" id="283909.R7UHT7"/>
<reference evidence="12" key="3">
    <citation type="submission" date="2015-06" db="UniProtKB">
        <authorList>
            <consortium name="EnsemblMetazoa"/>
        </authorList>
    </citation>
    <scope>IDENTIFICATION</scope>
</reference>
<dbReference type="Gene3D" id="3.40.50.300">
    <property type="entry name" value="P-loop containing nucleotide triphosphate hydrolases"/>
    <property type="match status" value="1"/>
</dbReference>
<dbReference type="CDD" id="cd03213">
    <property type="entry name" value="ABCG_EPDR"/>
    <property type="match status" value="1"/>
</dbReference>
<comment type="subcellular location">
    <subcellularLocation>
        <location evidence="1">Membrane</location>
        <topology evidence="1">Multi-pass membrane protein</topology>
    </subcellularLocation>
</comment>
<dbReference type="InterPro" id="IPR003439">
    <property type="entry name" value="ABC_transporter-like_ATP-bd"/>
</dbReference>
<keyword evidence="4 9" id="KW-0812">Transmembrane</keyword>
<feature type="transmembrane region" description="Helical" evidence="9">
    <location>
        <begin position="537"/>
        <end position="555"/>
    </location>
</feature>
<dbReference type="PROSITE" id="PS50893">
    <property type="entry name" value="ABC_TRANSPORTER_2"/>
    <property type="match status" value="1"/>
</dbReference>
<evidence type="ECO:0000259" key="10">
    <source>
        <dbReference type="PROSITE" id="PS50893"/>
    </source>
</evidence>
<keyword evidence="7 9" id="KW-1133">Transmembrane helix</keyword>
<keyword evidence="5" id="KW-0547">Nucleotide-binding</keyword>
<evidence type="ECO:0000256" key="5">
    <source>
        <dbReference type="ARBA" id="ARBA00022741"/>
    </source>
</evidence>
<evidence type="ECO:0000256" key="8">
    <source>
        <dbReference type="ARBA" id="ARBA00023136"/>
    </source>
</evidence>